<dbReference type="PANTHER" id="PTHR43245">
    <property type="entry name" value="BIFUNCTIONAL POLYMYXIN RESISTANCE PROTEIN ARNA"/>
    <property type="match status" value="1"/>
</dbReference>
<dbReference type="AlphaFoldDB" id="A0A3M6H9I1"/>
<dbReference type="InterPro" id="IPR001509">
    <property type="entry name" value="Epimerase_deHydtase"/>
</dbReference>
<gene>
    <name evidence="2" type="ORF">ALP03_02245</name>
</gene>
<dbReference type="InterPro" id="IPR036291">
    <property type="entry name" value="NAD(P)-bd_dom_sf"/>
</dbReference>
<comment type="caution">
    <text evidence="2">The sequence shown here is derived from an EMBL/GenBank/DDBJ whole genome shotgun (WGS) entry which is preliminary data.</text>
</comment>
<dbReference type="Pfam" id="PF01370">
    <property type="entry name" value="Epimerase"/>
    <property type="match status" value="1"/>
</dbReference>
<dbReference type="SUPFAM" id="SSF51735">
    <property type="entry name" value="NAD(P)-binding Rossmann-fold domains"/>
    <property type="match status" value="1"/>
</dbReference>
<dbReference type="CDD" id="cd08946">
    <property type="entry name" value="SDR_e"/>
    <property type="match status" value="1"/>
</dbReference>
<dbReference type="EMBL" id="RBVA01000444">
    <property type="protein sequence ID" value="RMW01564.1"/>
    <property type="molecule type" value="Genomic_DNA"/>
</dbReference>
<accession>A0A3M6H9I1</accession>
<evidence type="ECO:0000259" key="1">
    <source>
        <dbReference type="Pfam" id="PF01370"/>
    </source>
</evidence>
<protein>
    <recommendedName>
        <fullName evidence="1">NAD-dependent epimerase/dehydratase domain-containing protein</fullName>
    </recommendedName>
</protein>
<evidence type="ECO:0000313" key="3">
    <source>
        <dbReference type="Proteomes" id="UP000271531"/>
    </source>
</evidence>
<evidence type="ECO:0000313" key="2">
    <source>
        <dbReference type="EMBL" id="RMW01564.1"/>
    </source>
</evidence>
<reference evidence="2 3" key="1">
    <citation type="submission" date="2018-08" db="EMBL/GenBank/DDBJ databases">
        <title>Recombination of ecologically and evolutionarily significant loci maintains genetic cohesion in the Pseudomonas syringae species complex.</title>
        <authorList>
            <person name="Dillon M."/>
            <person name="Thakur S."/>
            <person name="Almeida R.N.D."/>
            <person name="Weir B.S."/>
            <person name="Guttman D.S."/>
        </authorList>
    </citation>
    <scope>NUCLEOTIDE SEQUENCE [LARGE SCALE GENOMIC DNA]</scope>
    <source>
        <strain evidence="2 3">ICMP 4525</strain>
    </source>
</reference>
<feature type="domain" description="NAD-dependent epimerase/dehydratase" evidence="1">
    <location>
        <begin position="21"/>
        <end position="209"/>
    </location>
</feature>
<name>A0A3M6H9I1_PSEAJ</name>
<dbReference type="Gene3D" id="3.40.50.720">
    <property type="entry name" value="NAD(P)-binding Rossmann-like Domain"/>
    <property type="match status" value="1"/>
</dbReference>
<dbReference type="InterPro" id="IPR050177">
    <property type="entry name" value="Lipid_A_modif_metabolic_enz"/>
</dbReference>
<dbReference type="Proteomes" id="UP000271531">
    <property type="component" value="Unassembled WGS sequence"/>
</dbReference>
<proteinExistence type="predicted"/>
<organism evidence="2 3">
    <name type="scientific">Pseudomonas amygdali pv. tabaci</name>
    <name type="common">Pseudomonas syringae pv. tabaci</name>
    <dbReference type="NCBI Taxonomy" id="322"/>
    <lineage>
        <taxon>Bacteria</taxon>
        <taxon>Pseudomonadati</taxon>
        <taxon>Pseudomonadota</taxon>
        <taxon>Gammaproteobacteria</taxon>
        <taxon>Pseudomonadales</taxon>
        <taxon>Pseudomonadaceae</taxon>
        <taxon>Pseudomonas</taxon>
        <taxon>Pseudomonas amygdali</taxon>
    </lineage>
</organism>
<sequence>MSRRIRRHESGEMMSQVIKRVAVTGGHGKVGRVLVPYLKERGYEVFIIDKDDPLDPDELMMKADLEDFGQTLDALSSVGEDVYARPEPQGFDAVVHLASMPHPRMIPDSDEFRLNMVATYNVFESCRRLGVKNIIWAASEVGTGVPYDKTDAPYVPVDEDYPMRGYNVYSLTKVLGEEMARQFCLNDPTLRITCLRLSNVMNPEEYAKFETWQDDPTVRLWNFWTYVDNRDVAQGIELALHYDVRGKDEFFITNDETVMRTPSSELLDRHYPNIERRKQITGNEVLLSNDKAKRVLGFKPMYSWVSEVSKP</sequence>
<dbReference type="PANTHER" id="PTHR43245:SF55">
    <property type="entry name" value="NAD(P)-BINDING DOMAIN-CONTAINING PROTEIN"/>
    <property type="match status" value="1"/>
</dbReference>